<evidence type="ECO:0000256" key="3">
    <source>
        <dbReference type="SAM" id="MobiDB-lite"/>
    </source>
</evidence>
<organism evidence="6 7">
    <name type="scientific">Streptomyces roseolus</name>
    <dbReference type="NCBI Taxonomy" id="67358"/>
    <lineage>
        <taxon>Bacteria</taxon>
        <taxon>Bacillati</taxon>
        <taxon>Actinomycetota</taxon>
        <taxon>Actinomycetes</taxon>
        <taxon>Kitasatosporales</taxon>
        <taxon>Streptomycetaceae</taxon>
        <taxon>Streptomyces</taxon>
    </lineage>
</organism>
<feature type="chain" id="PRO_5046708062" evidence="4">
    <location>
        <begin position="22"/>
        <end position="1215"/>
    </location>
</feature>
<feature type="compositionally biased region" description="Basic and acidic residues" evidence="3">
    <location>
        <begin position="772"/>
        <end position="782"/>
    </location>
</feature>
<sequence length="1215" mass="130038">MTGRRKGAGLLGAALSSTVLAGALIGVAPAGAAPSTPAAETPVPTTSAPSDSEALKKAKEIGEAVEITSQRAERRQVFANPDGTFTAREYAQPLYAAKDGKWVDVDTTLIRNEAGQWTPKAATVGLAFSNGEAGEPFVTMERAGRKLSLTWPYGRLPAPHVQDDSLTYPDAIQGVDLVVRAKSDGFAHLLVVKTPEAAADPRLDRIELGMKTDGLKVSETPSGALVAKDPGAGGTVFEAGAPSMWDSSSAVEQQAQPQGKAAVAKALATAETATKAPFEGPLGGGKETELSVDVEQHQLTLTPDQKMLDGDKTVFPVVIDPIPRTTSRSLWTGVMSGIPDEQDWKYSGHAGVGRCPTDYNPVSCNGVGVRRVMFTMPVSFYKGKQILGATFSAEVAHIYSATPTPEPIELYRVGGKNRMLTSADDWNSTKDEWSDYLQRVNQAISPTSCSTAATSANLHFEGGASGELTTEIRTAAEQDWDQITFGLKAADETRFQEWKRICGNAFLSVNYNTLPRQIPISKMSSNPGGTCKWGTARPYLEERPKLRVYATDPDHTSARTDKVKVQFRVHWKPAGSTTETYYVHDAPFAAPTGETPFEHTVKSSVPENTVISWNVRASDGDGWGPWSTDGEGTERCEIIYDSTHPPAPNVSSPEYPELSPKHSIWWDGVGNTGTFRFGPGRWTSVGNYSDVVSYRYAFDSDATPTSTIATTASDKSATVQWTPTTAGRHWVEVMAVDRAGNPSAVTRYDFLVNDGRPVVGQWNLAEKAGSTEAHDETTKHPADPGPGVSFQKEGPGGPIDFAANFDGTSGAYLDTAETVLNTARSFTVSAWVRPTALDRNMTVISQDGTGEPGFVLGYDATTKKWFFSSAGSDVDSLGEWKATAASVTPIKDQWVLLTGVYDATTVSTPELRLYVNKDLKATAVRRSVWQSYGDLQIGRTIAKSGYRDFFNGDMAEVRVFDRILPAAQVAELMTVKPVRKGYWQLNTTNPDGITSPEFAGGQPLTLAGGALTEQPSTEMGGGLVGTGHLKLNGAGAYASTATAPITGAGSFTITARVRLAALSTTPQTVLSLPGNNANRIKVLYKPGPDGIADARWTVVVAEKDDAGAPAERSLADGVRLPDTDGLGQHLAVVYDAVANEIRLYVDGQFDASRAVRRDTTLWAATRGLQVGRSLVGAPEYFSGLIDEVRVYNGAADLTSVMQLNQTGEFGEHGEW</sequence>
<gene>
    <name evidence="6" type="ORF">R2363_02155</name>
</gene>
<name>A0ABU4JZR6_9ACTN</name>
<dbReference type="Gene3D" id="2.60.120.200">
    <property type="match status" value="2"/>
</dbReference>
<protein>
    <submittedName>
        <fullName evidence="6">LamG domain-containing protein</fullName>
    </submittedName>
</protein>
<dbReference type="InterPro" id="IPR006558">
    <property type="entry name" value="LamG-like"/>
</dbReference>
<feature type="region of interest" description="Disordered" evidence="3">
    <location>
        <begin position="768"/>
        <end position="796"/>
    </location>
</feature>
<dbReference type="InterPro" id="IPR042837">
    <property type="entry name" value="PTX3"/>
</dbReference>
<evidence type="ECO:0000313" key="7">
    <source>
        <dbReference type="Proteomes" id="UP001278571"/>
    </source>
</evidence>
<keyword evidence="7" id="KW-1185">Reference proteome</keyword>
<evidence type="ECO:0000259" key="5">
    <source>
        <dbReference type="SMART" id="SM00560"/>
    </source>
</evidence>
<evidence type="ECO:0000256" key="1">
    <source>
        <dbReference type="ARBA" id="ARBA00022729"/>
    </source>
</evidence>
<feature type="region of interest" description="Disordered" evidence="3">
    <location>
        <begin position="31"/>
        <end position="53"/>
    </location>
</feature>
<dbReference type="PANTHER" id="PTHR46943:SF1">
    <property type="entry name" value="PENTRAXIN-RELATED PROTEIN PTX3"/>
    <property type="match status" value="1"/>
</dbReference>
<feature type="signal peptide" evidence="4">
    <location>
        <begin position="1"/>
        <end position="21"/>
    </location>
</feature>
<feature type="compositionally biased region" description="Low complexity" evidence="3">
    <location>
        <begin position="31"/>
        <end position="49"/>
    </location>
</feature>
<evidence type="ECO:0000256" key="2">
    <source>
        <dbReference type="ARBA" id="ARBA00023157"/>
    </source>
</evidence>
<dbReference type="RefSeq" id="WP_319007573.1">
    <property type="nucleotide sequence ID" value="NZ_JAWJZF010000164.1"/>
</dbReference>
<keyword evidence="2" id="KW-1015">Disulfide bond</keyword>
<dbReference type="EMBL" id="JAWJZF010000164">
    <property type="protein sequence ID" value="MDX2290983.1"/>
    <property type="molecule type" value="Genomic_DNA"/>
</dbReference>
<keyword evidence="1 4" id="KW-0732">Signal</keyword>
<feature type="domain" description="LamG-like jellyroll fold" evidence="5">
    <location>
        <begin position="1049"/>
        <end position="1200"/>
    </location>
</feature>
<dbReference type="SMART" id="SM00560">
    <property type="entry name" value="LamGL"/>
    <property type="match status" value="2"/>
</dbReference>
<dbReference type="InterPro" id="IPR013320">
    <property type="entry name" value="ConA-like_dom_sf"/>
</dbReference>
<dbReference type="SUPFAM" id="SSF49899">
    <property type="entry name" value="Concanavalin A-like lectins/glucanases"/>
    <property type="match status" value="2"/>
</dbReference>
<dbReference type="Proteomes" id="UP001278571">
    <property type="component" value="Unassembled WGS sequence"/>
</dbReference>
<dbReference type="PANTHER" id="PTHR46943">
    <property type="entry name" value="PENTRAXIN-RELATED PROTEIN PTX3"/>
    <property type="match status" value="1"/>
</dbReference>
<feature type="domain" description="LamG-like jellyroll fold" evidence="5">
    <location>
        <begin position="824"/>
        <end position="967"/>
    </location>
</feature>
<evidence type="ECO:0000256" key="4">
    <source>
        <dbReference type="SAM" id="SignalP"/>
    </source>
</evidence>
<evidence type="ECO:0000313" key="6">
    <source>
        <dbReference type="EMBL" id="MDX2290983.1"/>
    </source>
</evidence>
<comment type="caution">
    <text evidence="6">The sequence shown here is derived from an EMBL/GenBank/DDBJ whole genome shotgun (WGS) entry which is preliminary data.</text>
</comment>
<dbReference type="Pfam" id="PF13385">
    <property type="entry name" value="Laminin_G_3"/>
    <property type="match status" value="2"/>
</dbReference>
<proteinExistence type="predicted"/>
<reference evidence="6 7" key="1">
    <citation type="submission" date="2023-10" db="EMBL/GenBank/DDBJ databases">
        <authorList>
            <person name="Wang X.X."/>
        </authorList>
    </citation>
    <scope>NUCLEOTIDE SEQUENCE [LARGE SCALE GENOMIC DNA]</scope>
    <source>
        <strain evidence="6 7">NBRC 12816</strain>
    </source>
</reference>
<accession>A0ABU4JZR6</accession>